<evidence type="ECO:0000256" key="1">
    <source>
        <dbReference type="SAM" id="MobiDB-lite"/>
    </source>
</evidence>
<keyword evidence="3" id="KW-1185">Reference proteome</keyword>
<gene>
    <name evidence="2" type="ORF">RHGRI_003296</name>
</gene>
<organism evidence="2 3">
    <name type="scientific">Rhododendron griersonianum</name>
    <dbReference type="NCBI Taxonomy" id="479676"/>
    <lineage>
        <taxon>Eukaryota</taxon>
        <taxon>Viridiplantae</taxon>
        <taxon>Streptophyta</taxon>
        <taxon>Embryophyta</taxon>
        <taxon>Tracheophyta</taxon>
        <taxon>Spermatophyta</taxon>
        <taxon>Magnoliopsida</taxon>
        <taxon>eudicotyledons</taxon>
        <taxon>Gunneridae</taxon>
        <taxon>Pentapetalae</taxon>
        <taxon>asterids</taxon>
        <taxon>Ericales</taxon>
        <taxon>Ericaceae</taxon>
        <taxon>Ericoideae</taxon>
        <taxon>Rhodoreae</taxon>
        <taxon>Rhododendron</taxon>
    </lineage>
</organism>
<dbReference type="Proteomes" id="UP000823749">
    <property type="component" value="Chromosome 2"/>
</dbReference>
<name>A0AAV6L593_9ERIC</name>
<sequence>MTAKMGCGKSKHEVATGNTIAKTKRQKSKHDRSSSQRHEGENKGANPEEAQNREAETKHEIVANADSRESGDEKKIEPNEQEWINGTSSGDGMTVEAVISDGISGRTEYYSQHNKDGGNGERVKNRAEEKVSIEYEIREIKNVCN</sequence>
<protein>
    <submittedName>
        <fullName evidence="2">Uncharacterized protein</fullName>
    </submittedName>
</protein>
<comment type="caution">
    <text evidence="2">The sequence shown here is derived from an EMBL/GenBank/DDBJ whole genome shotgun (WGS) entry which is preliminary data.</text>
</comment>
<evidence type="ECO:0000313" key="3">
    <source>
        <dbReference type="Proteomes" id="UP000823749"/>
    </source>
</evidence>
<dbReference type="AlphaFoldDB" id="A0AAV6L593"/>
<proteinExistence type="predicted"/>
<reference evidence="2" key="1">
    <citation type="submission" date="2020-08" db="EMBL/GenBank/DDBJ databases">
        <title>Plant Genome Project.</title>
        <authorList>
            <person name="Zhang R.-G."/>
        </authorList>
    </citation>
    <scope>NUCLEOTIDE SEQUENCE</scope>
    <source>
        <strain evidence="2">WSP0</strain>
        <tissue evidence="2">Leaf</tissue>
    </source>
</reference>
<feature type="compositionally biased region" description="Basic and acidic residues" evidence="1">
    <location>
        <begin position="31"/>
        <end position="42"/>
    </location>
</feature>
<feature type="compositionally biased region" description="Basic and acidic residues" evidence="1">
    <location>
        <begin position="50"/>
        <end position="78"/>
    </location>
</feature>
<dbReference type="EMBL" id="JACTNZ010000002">
    <property type="protein sequence ID" value="KAG5559952.1"/>
    <property type="molecule type" value="Genomic_DNA"/>
</dbReference>
<feature type="region of interest" description="Disordered" evidence="1">
    <location>
        <begin position="1"/>
        <end position="94"/>
    </location>
</feature>
<accession>A0AAV6L593</accession>
<evidence type="ECO:0000313" key="2">
    <source>
        <dbReference type="EMBL" id="KAG5559952.1"/>
    </source>
</evidence>
<feature type="compositionally biased region" description="Polar residues" evidence="1">
    <location>
        <begin position="82"/>
        <end position="91"/>
    </location>
</feature>